<feature type="domain" description="FlgD/Vpr Ig-like" evidence="1">
    <location>
        <begin position="533"/>
        <end position="593"/>
    </location>
</feature>
<dbReference type="InterPro" id="IPR026444">
    <property type="entry name" value="Secre_tail"/>
</dbReference>
<name>A0A2N1PUF0_9BACT</name>
<dbReference type="EMBL" id="PGXC01000001">
    <property type="protein sequence ID" value="PKK91967.1"/>
    <property type="molecule type" value="Genomic_DNA"/>
</dbReference>
<dbReference type="Pfam" id="PF13860">
    <property type="entry name" value="FlgD_ig"/>
    <property type="match status" value="1"/>
</dbReference>
<dbReference type="NCBIfam" id="TIGR04183">
    <property type="entry name" value="Por_Secre_tail"/>
    <property type="match status" value="1"/>
</dbReference>
<dbReference type="InterPro" id="IPR025965">
    <property type="entry name" value="FlgD/Vpr_Ig-like"/>
</dbReference>
<protein>
    <recommendedName>
        <fullName evidence="1">FlgD/Vpr Ig-like domain-containing protein</fullName>
    </recommendedName>
</protein>
<organism evidence="2 3">
    <name type="scientific">Candidatus Wallbacteria bacterium HGW-Wallbacteria-1</name>
    <dbReference type="NCBI Taxonomy" id="2013854"/>
    <lineage>
        <taxon>Bacteria</taxon>
        <taxon>Candidatus Walliibacteriota</taxon>
    </lineage>
</organism>
<dbReference type="Gene3D" id="2.60.40.4070">
    <property type="match status" value="1"/>
</dbReference>
<dbReference type="AlphaFoldDB" id="A0A2N1PUF0"/>
<reference evidence="2 3" key="1">
    <citation type="journal article" date="2017" name="ISME J.">
        <title>Potential for microbial H2 and metal transformations associated with novel bacteria and archaea in deep terrestrial subsurface sediments.</title>
        <authorList>
            <person name="Hernsdorf A.W."/>
            <person name="Amano Y."/>
            <person name="Miyakawa K."/>
            <person name="Ise K."/>
            <person name="Suzuki Y."/>
            <person name="Anantharaman K."/>
            <person name="Probst A."/>
            <person name="Burstein D."/>
            <person name="Thomas B.C."/>
            <person name="Banfield J.F."/>
        </authorList>
    </citation>
    <scope>NUCLEOTIDE SEQUENCE [LARGE SCALE GENOMIC DNA]</scope>
    <source>
        <strain evidence="2">HGW-Wallbacteria-1</strain>
    </source>
</reference>
<accession>A0A2N1PUF0</accession>
<evidence type="ECO:0000313" key="3">
    <source>
        <dbReference type="Proteomes" id="UP000233256"/>
    </source>
</evidence>
<proteinExistence type="predicted"/>
<comment type="caution">
    <text evidence="2">The sequence shown here is derived from an EMBL/GenBank/DDBJ whole genome shotgun (WGS) entry which is preliminary data.</text>
</comment>
<evidence type="ECO:0000313" key="2">
    <source>
        <dbReference type="EMBL" id="PKK91967.1"/>
    </source>
</evidence>
<evidence type="ECO:0000259" key="1">
    <source>
        <dbReference type="Pfam" id="PF13860"/>
    </source>
</evidence>
<gene>
    <name evidence="2" type="ORF">CVV64_00645</name>
</gene>
<dbReference type="Proteomes" id="UP000233256">
    <property type="component" value="Unassembled WGS sequence"/>
</dbReference>
<sequence>MKLQMDKRMTSLHSPCSTMFVPFTTVLLLGMMISAISLLPAPALSITANQALPQRTNHTPANISVTGAGASSNGMVQLIVNGANIPQATPTASAAGDYSVSGNSALVPEPGVNAIQVRDTVTGDITSAGNVILDITPPGLVSFTASPDPADAGPVTFTFRFTEAMKRDSNPSVRFITSGNLQTKTASANPVWSADSTSFSVTGMVNLTDAEGLATVSVSSAFDLAGNHYENNNAGSFTIDVDLTPASIYPAAPFFSNNLEASPRNSGNSYKWYRNGLIIPGQTNYLLPAAFTSSSDSIRVEVILASGDIKASPPCTVISSIPTNLTVTPAINGVLNLSWTPSPNPEVIKVLIFSDRGSGTIDFAVPIAQIPVPRTTYSISGMSDGSTQKFLLGVAAASGQSEVTAASSTQSIISAMADRFPPVVKALSPERETSLSTPKIVFSISDTSSGIDLTTILLTMDGIAVPHAFSSSEGLVYYPVPLALSQGDHSASLKIADKVGNSTSLIHFFRVTAASEILNCNLYPNPCRNLRQTIRYTLGTGAEEGTITIYDARERIVRKFENAPAFSGINEVEWDLTDEDGIALPNGTYFLEIKFIFTQGKTSRKMVKSSLIR</sequence>